<name>L7CKI4_RHOBT</name>
<comment type="caution">
    <text evidence="3">The sequence shown here is derived from an EMBL/GenBank/DDBJ whole genome shotgun (WGS) entry which is preliminary data.</text>
</comment>
<dbReference type="InterPro" id="IPR027558">
    <property type="entry name" value="Pre_pil_HX9DG_C"/>
</dbReference>
<organism evidence="3 4">
    <name type="scientific">Rhodopirellula baltica SWK14</name>
    <dbReference type="NCBI Taxonomy" id="993516"/>
    <lineage>
        <taxon>Bacteria</taxon>
        <taxon>Pseudomonadati</taxon>
        <taxon>Planctomycetota</taxon>
        <taxon>Planctomycetia</taxon>
        <taxon>Pirellulales</taxon>
        <taxon>Pirellulaceae</taxon>
        <taxon>Rhodopirellula</taxon>
    </lineage>
</organism>
<dbReference type="RefSeq" id="WP_007337488.1">
    <property type="nucleotide sequence ID" value="NZ_AMWG01000053.1"/>
</dbReference>
<dbReference type="EMBL" id="AMWG01000053">
    <property type="protein sequence ID" value="ELP33556.1"/>
    <property type="molecule type" value="Genomic_DNA"/>
</dbReference>
<evidence type="ECO:0000313" key="4">
    <source>
        <dbReference type="Proteomes" id="UP000010959"/>
    </source>
</evidence>
<evidence type="ECO:0000256" key="1">
    <source>
        <dbReference type="SAM" id="SignalP"/>
    </source>
</evidence>
<dbReference type="InterPro" id="IPR011453">
    <property type="entry name" value="DUF1559"/>
</dbReference>
<dbReference type="Pfam" id="PF07596">
    <property type="entry name" value="SBP_bac_10"/>
    <property type="match status" value="1"/>
</dbReference>
<feature type="signal peptide" evidence="1">
    <location>
        <begin position="1"/>
        <end position="18"/>
    </location>
</feature>
<keyword evidence="1" id="KW-0732">Signal</keyword>
<dbReference type="Proteomes" id="UP000010959">
    <property type="component" value="Unassembled WGS sequence"/>
</dbReference>
<dbReference type="AlphaFoldDB" id="L7CKI4"/>
<proteinExistence type="predicted"/>
<dbReference type="PANTHER" id="PTHR30093">
    <property type="entry name" value="GENERAL SECRETION PATHWAY PROTEIN G"/>
    <property type="match status" value="1"/>
</dbReference>
<feature type="chain" id="PRO_5003972640" evidence="1">
    <location>
        <begin position="19"/>
        <end position="367"/>
    </location>
</feature>
<reference evidence="3 4" key="1">
    <citation type="journal article" date="2013" name="Mar. Genomics">
        <title>Expression of sulfatases in Rhodopirellula baltica and the diversity of sulfatases in the genus Rhodopirellula.</title>
        <authorList>
            <person name="Wegner C.E."/>
            <person name="Richter-Heitmann T."/>
            <person name="Klindworth A."/>
            <person name="Klockow C."/>
            <person name="Richter M."/>
            <person name="Achstetter T."/>
            <person name="Glockner F.O."/>
            <person name="Harder J."/>
        </authorList>
    </citation>
    <scope>NUCLEOTIDE SEQUENCE [LARGE SCALE GENOMIC DNA]</scope>
    <source>
        <strain evidence="3 4">SWK14</strain>
    </source>
</reference>
<dbReference type="PANTHER" id="PTHR30093:SF2">
    <property type="entry name" value="TYPE II SECRETION SYSTEM PROTEIN H"/>
    <property type="match status" value="1"/>
</dbReference>
<evidence type="ECO:0000259" key="2">
    <source>
        <dbReference type="Pfam" id="PF07596"/>
    </source>
</evidence>
<protein>
    <submittedName>
        <fullName evidence="3">Protein containing DUF1559</fullName>
    </submittedName>
</protein>
<gene>
    <name evidence="3" type="ORF">RBSWK_02458</name>
</gene>
<dbReference type="NCBIfam" id="TIGR04294">
    <property type="entry name" value="pre_pil_HX9DG"/>
    <property type="match status" value="1"/>
</dbReference>
<evidence type="ECO:0000313" key="3">
    <source>
        <dbReference type="EMBL" id="ELP33556.1"/>
    </source>
</evidence>
<feature type="domain" description="DUF1559" evidence="2">
    <location>
        <begin position="17"/>
        <end position="319"/>
    </location>
</feature>
<accession>L7CKI4</accession>
<dbReference type="PATRIC" id="fig|993516.3.peg.2617"/>
<sequence>MALILISFSLLSVFVAQARDEARKHYCQNNLKELALALHNYHSAYGQLPLGAGGTSGHKGYPPIAPTDERSSNQGRLSGFAGLTPFMEQQSVWERLTNRVRPDDDEFSKMGPSPSISADEYPLWAVQIDLFLCPADPAMRVDYGLRSYMFNYGDGIESVGRMFDDGVDDRRLARRVGRGTFAAHTTIKFRDIIDGMSNTAMIGESMIGVAKMNAYTARIARSIPGLSKSPDLAMKTVNEQDKTYRSEQTLWGVGKGSRWAEGFYLLNGFTTVLPPGGPSATMAGDPESGVVSASSYHIDGVNLAMADGAIRFVSRFIDTGDSTAPCISPDNTEKHCPSPYGVWGAMGTRAEKEIIPSEREAKFQTIR</sequence>